<dbReference type="EMBL" id="FYDG01000034">
    <property type="protein sequence ID" value="SNB84220.1"/>
    <property type="molecule type" value="Genomic_DNA"/>
</dbReference>
<name>A0A212SEW0_RHOAC</name>
<evidence type="ECO:0000256" key="1">
    <source>
        <dbReference type="SAM" id="MobiDB-lite"/>
    </source>
</evidence>
<dbReference type="RefSeq" id="WP_088522615.1">
    <property type="nucleotide sequence ID" value="NZ_FYDG01000034.1"/>
</dbReference>
<evidence type="ECO:0000313" key="2">
    <source>
        <dbReference type="EMBL" id="SNB84220.1"/>
    </source>
</evidence>
<dbReference type="NCBIfam" id="TIGR01539">
    <property type="entry name" value="portal_lambda"/>
    <property type="match status" value="1"/>
</dbReference>
<protein>
    <submittedName>
        <fullName evidence="2">Phage portal protein, lambda family</fullName>
    </submittedName>
</protein>
<dbReference type="Pfam" id="PF05136">
    <property type="entry name" value="Phage_portal_2"/>
    <property type="match status" value="1"/>
</dbReference>
<dbReference type="OrthoDB" id="9770450at2"/>
<proteinExistence type="predicted"/>
<sequence length="555" mass="60595">MTIPAILGPTGDPLPRADPARPRAGASAAGAFGWGMGRAFNGASLTDPDLSTWSAWNPAPQVAIAADRNILSARIHDLARNDGWASGGVARIVDAVIGASWRLSSKPNARALGIDSDAAAELADQIEAKFKLWAECVDFTCDAGGQMNWGSILALAFRHRIWDGEALAQIDWIERDWAYSTAVQVIHPDRLSNQNNAPDNYALRGGVELDLDASGHSRGEPVAYWVRGAHPGEAYFANLKVWTWERVPRRTPWGRPLMVHAFEKQAAGQFRGISPLAPILKKIRMLGRYDEAELQAAILNAVMAAFITSPFDAEQLAESMSDEGSLSTYQNQRREWHDAAPISIPGVKVNFLASGEKVELTNPNHPNSVFEAFERTVLRNIATAIGVTYEQMSMDWSQVNYSSARAALIEIWRGFTARKDNFAASFAQPIFAAWLEEAIDKGDVKLPKGAPSFYQAKTAYCAAKWIGPGRGWVDPQKEALAAIARVEAGFSTLEDECAEQGKDWVEVLMQTARENKMRETLGLPATIPQQAAKHLAAMPVEQDEPAPAKSKKGQP</sequence>
<organism evidence="2 3">
    <name type="scientific">Rhodoblastus acidophilus</name>
    <name type="common">Rhodopseudomonas acidophila</name>
    <dbReference type="NCBI Taxonomy" id="1074"/>
    <lineage>
        <taxon>Bacteria</taxon>
        <taxon>Pseudomonadati</taxon>
        <taxon>Pseudomonadota</taxon>
        <taxon>Alphaproteobacteria</taxon>
        <taxon>Hyphomicrobiales</taxon>
        <taxon>Rhodoblastaceae</taxon>
        <taxon>Rhodoblastus</taxon>
    </lineage>
</organism>
<dbReference type="Proteomes" id="UP000198418">
    <property type="component" value="Unassembled WGS sequence"/>
</dbReference>
<dbReference type="GO" id="GO:0019068">
    <property type="term" value="P:virion assembly"/>
    <property type="evidence" value="ECO:0007669"/>
    <property type="project" value="InterPro"/>
</dbReference>
<gene>
    <name evidence="2" type="ORF">SAMN06265338_1345</name>
</gene>
<dbReference type="InterPro" id="IPR006429">
    <property type="entry name" value="Phage_lambda_portal"/>
</dbReference>
<reference evidence="3" key="1">
    <citation type="submission" date="2017-06" db="EMBL/GenBank/DDBJ databases">
        <authorList>
            <person name="Varghese N."/>
            <person name="Submissions S."/>
        </authorList>
    </citation>
    <scope>NUCLEOTIDE SEQUENCE [LARGE SCALE GENOMIC DNA]</scope>
    <source>
        <strain evidence="3">DSM 137</strain>
    </source>
</reference>
<feature type="region of interest" description="Disordered" evidence="1">
    <location>
        <begin position="1"/>
        <end position="25"/>
    </location>
</feature>
<keyword evidence="3" id="KW-1185">Reference proteome</keyword>
<feature type="region of interest" description="Disordered" evidence="1">
    <location>
        <begin position="535"/>
        <end position="555"/>
    </location>
</feature>
<dbReference type="AlphaFoldDB" id="A0A212SEW0"/>
<evidence type="ECO:0000313" key="3">
    <source>
        <dbReference type="Proteomes" id="UP000198418"/>
    </source>
</evidence>
<accession>A0A212SEW0</accession>
<dbReference type="GO" id="GO:0005198">
    <property type="term" value="F:structural molecule activity"/>
    <property type="evidence" value="ECO:0007669"/>
    <property type="project" value="InterPro"/>
</dbReference>